<accession>A0A0N1FJ17</accession>
<feature type="transmembrane region" description="Helical" evidence="1">
    <location>
        <begin position="203"/>
        <end position="221"/>
    </location>
</feature>
<sequence length="302" mass="33209">MQRFDWSDAKQKIGSVAVLVLLSMAARPAFAGATFPTAVDTAFGMPIPPRHAPFGVQASLYASIVFAAIGLIVLMVAIHDARRTKTALPVFVALSGAFCAIPEIFIDIAGGCFWPYAEGHVVYTFLGRPMTWYPIFAWFGFGAVLAYVPYALFLRRAKISWLWIGLAITCAFDILVEEIMLNVPGLYVYYGQQPLILFTKFPAWWMFTNIPGVFFASALAWRFKDDLKGWRGLLMFALTPTAFLAVFGFAVMPASIVILGNYSWLTTQIGGLLTSILGLTASALIIRIVLNRDPLALSERVG</sequence>
<evidence type="ECO:0000313" key="3">
    <source>
        <dbReference type="EMBL" id="KPH81411.1"/>
    </source>
</evidence>
<feature type="transmembrane region" description="Helical" evidence="1">
    <location>
        <begin position="90"/>
        <end position="116"/>
    </location>
</feature>
<dbReference type="Proteomes" id="UP000037822">
    <property type="component" value="Unassembled WGS sequence"/>
</dbReference>
<feature type="transmembrane region" description="Helical" evidence="1">
    <location>
        <begin position="271"/>
        <end position="290"/>
    </location>
</feature>
<dbReference type="PATRIC" id="fig|1526658.3.peg.2777"/>
<feature type="transmembrane region" description="Helical" evidence="1">
    <location>
        <begin position="233"/>
        <end position="259"/>
    </location>
</feature>
<feature type="transmembrane region" description="Helical" evidence="1">
    <location>
        <begin position="55"/>
        <end position="78"/>
    </location>
</feature>
<keyword evidence="4" id="KW-1185">Reference proteome</keyword>
<evidence type="ECO:0000256" key="1">
    <source>
        <dbReference type="SAM" id="Phobius"/>
    </source>
</evidence>
<dbReference type="EMBL" id="LGSZ01000029">
    <property type="protein sequence ID" value="KPH81411.1"/>
    <property type="molecule type" value="Genomic_DNA"/>
</dbReference>
<gene>
    <name evidence="3" type="ORF">AE618_08760</name>
</gene>
<evidence type="ECO:0008006" key="5">
    <source>
        <dbReference type="Google" id="ProtNLM"/>
    </source>
</evidence>
<evidence type="ECO:0000313" key="4">
    <source>
        <dbReference type="Proteomes" id="UP000037822"/>
    </source>
</evidence>
<keyword evidence="1" id="KW-0812">Transmembrane</keyword>
<evidence type="ECO:0000256" key="2">
    <source>
        <dbReference type="SAM" id="SignalP"/>
    </source>
</evidence>
<feature type="signal peptide" evidence="2">
    <location>
        <begin position="1"/>
        <end position="31"/>
    </location>
</feature>
<name>A0A0N1FJ17_9HYPH</name>
<dbReference type="RefSeq" id="WP_054208677.1">
    <property type="nucleotide sequence ID" value="NZ_LGSZ01000029.1"/>
</dbReference>
<reference evidence="3 4" key="1">
    <citation type="submission" date="2015-07" db="EMBL/GenBank/DDBJ databases">
        <title>Whole genome sequencing of Bosea vaviloviae isolated from cave pool.</title>
        <authorList>
            <person name="Tan N.E.H."/>
            <person name="Lee Y.P."/>
            <person name="Gan H.M."/>
            <person name="Barton H."/>
            <person name="Savka M.A."/>
        </authorList>
    </citation>
    <scope>NUCLEOTIDE SEQUENCE [LARGE SCALE GENOMIC DNA]</scope>
    <source>
        <strain evidence="3 4">SD260</strain>
    </source>
</reference>
<keyword evidence="1" id="KW-0472">Membrane</keyword>
<dbReference type="OrthoDB" id="7597071at2"/>
<proteinExistence type="predicted"/>
<keyword evidence="1" id="KW-1133">Transmembrane helix</keyword>
<organism evidence="3 4">
    <name type="scientific">Bosea vaviloviae</name>
    <dbReference type="NCBI Taxonomy" id="1526658"/>
    <lineage>
        <taxon>Bacteria</taxon>
        <taxon>Pseudomonadati</taxon>
        <taxon>Pseudomonadota</taxon>
        <taxon>Alphaproteobacteria</taxon>
        <taxon>Hyphomicrobiales</taxon>
        <taxon>Boseaceae</taxon>
        <taxon>Bosea</taxon>
    </lineage>
</organism>
<feature type="transmembrane region" description="Helical" evidence="1">
    <location>
        <begin position="136"/>
        <end position="154"/>
    </location>
</feature>
<keyword evidence="2" id="KW-0732">Signal</keyword>
<feature type="chain" id="PRO_5005871338" description="Carotenoid biosynthesis protein" evidence="2">
    <location>
        <begin position="32"/>
        <end position="302"/>
    </location>
</feature>
<protein>
    <recommendedName>
        <fullName evidence="5">Carotenoid biosynthesis protein</fullName>
    </recommendedName>
</protein>
<dbReference type="AlphaFoldDB" id="A0A0N1FJ17"/>
<feature type="transmembrane region" description="Helical" evidence="1">
    <location>
        <begin position="161"/>
        <end position="183"/>
    </location>
</feature>
<comment type="caution">
    <text evidence="3">The sequence shown here is derived from an EMBL/GenBank/DDBJ whole genome shotgun (WGS) entry which is preliminary data.</text>
</comment>